<accession>A0A381QG09</accession>
<proteinExistence type="predicted"/>
<dbReference type="AlphaFoldDB" id="A0A381QG09"/>
<evidence type="ECO:0000313" key="1">
    <source>
        <dbReference type="EMBL" id="SUZ78236.1"/>
    </source>
</evidence>
<reference evidence="1" key="1">
    <citation type="submission" date="2018-05" db="EMBL/GenBank/DDBJ databases">
        <authorList>
            <person name="Lanie J.A."/>
            <person name="Ng W.-L."/>
            <person name="Kazmierczak K.M."/>
            <person name="Andrzejewski T.M."/>
            <person name="Davidsen T.M."/>
            <person name="Wayne K.J."/>
            <person name="Tettelin H."/>
            <person name="Glass J.I."/>
            <person name="Rusch D."/>
            <person name="Podicherti R."/>
            <person name="Tsui H.-C.T."/>
            <person name="Winkler M.E."/>
        </authorList>
    </citation>
    <scope>NUCLEOTIDE SEQUENCE</scope>
</reference>
<sequence>MTSRLKSPLVFFVTLIGLVLLNAGSSAAQNRETDRITVYVFLTEERPEDAIVDPELPSDQWQLEPLAFGPQGNSYYFDLQRAEYLGTELIRQLQRTRTRRELIKMVGTPVEAMVFLEIVATRVQGEIQGKSVGIGGQSAGSAVTTMAFHDVLIARLTIPNHVYTTDFLGTKIDALRTPAVEVAEQVERFIKSNADELRTANPRRP</sequence>
<name>A0A381QG09_9ZZZZ</name>
<gene>
    <name evidence="1" type="ORF">METZ01_LOCUS31090</name>
</gene>
<dbReference type="EMBL" id="UINC01001346">
    <property type="protein sequence ID" value="SUZ78236.1"/>
    <property type="molecule type" value="Genomic_DNA"/>
</dbReference>
<protein>
    <submittedName>
        <fullName evidence="1">Uncharacterized protein</fullName>
    </submittedName>
</protein>
<organism evidence="1">
    <name type="scientific">marine metagenome</name>
    <dbReference type="NCBI Taxonomy" id="408172"/>
    <lineage>
        <taxon>unclassified sequences</taxon>
        <taxon>metagenomes</taxon>
        <taxon>ecological metagenomes</taxon>
    </lineage>
</organism>